<dbReference type="OrthoDB" id="9978720at2759"/>
<dbReference type="InterPro" id="IPR000073">
    <property type="entry name" value="AB_hydrolase_1"/>
</dbReference>
<evidence type="ECO:0000313" key="3">
    <source>
        <dbReference type="Proteomes" id="UP000799428"/>
    </source>
</evidence>
<reference evidence="2" key="1">
    <citation type="journal article" date="2020" name="Stud. Mycol.">
        <title>101 Dothideomycetes genomes: a test case for predicting lifestyles and emergence of pathogens.</title>
        <authorList>
            <person name="Haridas S."/>
            <person name="Albert R."/>
            <person name="Binder M."/>
            <person name="Bloem J."/>
            <person name="Labutti K."/>
            <person name="Salamov A."/>
            <person name="Andreopoulos B."/>
            <person name="Baker S."/>
            <person name="Barry K."/>
            <person name="Bills G."/>
            <person name="Bluhm B."/>
            <person name="Cannon C."/>
            <person name="Castanera R."/>
            <person name="Culley D."/>
            <person name="Daum C."/>
            <person name="Ezra D."/>
            <person name="Gonzalez J."/>
            <person name="Henrissat B."/>
            <person name="Kuo A."/>
            <person name="Liang C."/>
            <person name="Lipzen A."/>
            <person name="Lutzoni F."/>
            <person name="Magnuson J."/>
            <person name="Mondo S."/>
            <person name="Nolan M."/>
            <person name="Ohm R."/>
            <person name="Pangilinan J."/>
            <person name="Park H.-J."/>
            <person name="Ramirez L."/>
            <person name="Alfaro M."/>
            <person name="Sun H."/>
            <person name="Tritt A."/>
            <person name="Yoshinaga Y."/>
            <person name="Zwiers L.-H."/>
            <person name="Turgeon B."/>
            <person name="Goodwin S."/>
            <person name="Spatafora J."/>
            <person name="Crous P."/>
            <person name="Grigoriev I."/>
        </authorList>
    </citation>
    <scope>NUCLEOTIDE SEQUENCE</scope>
    <source>
        <strain evidence="2">CBS 279.74</strain>
    </source>
</reference>
<dbReference type="Proteomes" id="UP000799428">
    <property type="component" value="Unassembled WGS sequence"/>
</dbReference>
<name>A0A6G1KB45_9PLEO</name>
<accession>A0A6G1KB45</accession>
<dbReference type="Pfam" id="PF12697">
    <property type="entry name" value="Abhydrolase_6"/>
    <property type="match status" value="1"/>
</dbReference>
<sequence length="363" mass="40385">MADQLGIILQVEHQAKRDHFYVGGSYKDIRVGNETKQFMLNQIYVEKLTPRHPTQPFPLIFIAGAGQTGTNFLTTPDGRPGWSHFFLSHGYTIYLTDQPSRGRSAFHPSMKMNTSSTSDVETYFTATSEHGLWPQAKLHTQWPGTGKVGDPIFDAFYASQVPSVVGRSISEDQNAKAYTALIDRVGKAYLITHSQAGAFGWRVGDARPNLVQGIVAIEPSGPPFLAQPPFLGEYRAWGLTNFEIEYQPTAGPNGEYLKIVKTPTKDAEHWEYMMQEEPAKQLVNLSKVPMLVVTGEASMHAPYDYATVEYLRQAGVAVEFADLGAEGIHGNGHMLFMEKNNLVIAERVLGWLRTHNEDPRGQV</sequence>
<evidence type="ECO:0000313" key="2">
    <source>
        <dbReference type="EMBL" id="KAF2710044.1"/>
    </source>
</evidence>
<dbReference type="InterPro" id="IPR050228">
    <property type="entry name" value="Carboxylesterase_BioH"/>
</dbReference>
<dbReference type="AlphaFoldDB" id="A0A6G1KB45"/>
<evidence type="ECO:0000259" key="1">
    <source>
        <dbReference type="Pfam" id="PF12697"/>
    </source>
</evidence>
<dbReference type="CDD" id="cd12809">
    <property type="entry name" value="Esterase_713_like-2"/>
    <property type="match status" value="1"/>
</dbReference>
<feature type="domain" description="AB hydrolase-1" evidence="1">
    <location>
        <begin position="59"/>
        <end position="340"/>
    </location>
</feature>
<keyword evidence="3" id="KW-1185">Reference proteome</keyword>
<organism evidence="2 3">
    <name type="scientific">Pleomassaria siparia CBS 279.74</name>
    <dbReference type="NCBI Taxonomy" id="1314801"/>
    <lineage>
        <taxon>Eukaryota</taxon>
        <taxon>Fungi</taxon>
        <taxon>Dikarya</taxon>
        <taxon>Ascomycota</taxon>
        <taxon>Pezizomycotina</taxon>
        <taxon>Dothideomycetes</taxon>
        <taxon>Pleosporomycetidae</taxon>
        <taxon>Pleosporales</taxon>
        <taxon>Pleomassariaceae</taxon>
        <taxon>Pleomassaria</taxon>
    </lineage>
</organism>
<protein>
    <submittedName>
        <fullName evidence="2">Alpha/beta-hydrolase</fullName>
    </submittedName>
</protein>
<dbReference type="InterPro" id="IPR029058">
    <property type="entry name" value="AB_hydrolase_fold"/>
</dbReference>
<keyword evidence="2" id="KW-0378">Hydrolase</keyword>
<dbReference type="Gene3D" id="3.40.50.1820">
    <property type="entry name" value="alpha/beta hydrolase"/>
    <property type="match status" value="1"/>
</dbReference>
<dbReference type="SUPFAM" id="SSF53474">
    <property type="entry name" value="alpha/beta-Hydrolases"/>
    <property type="match status" value="1"/>
</dbReference>
<proteinExistence type="predicted"/>
<gene>
    <name evidence="2" type="ORF">K504DRAFT_476145</name>
</gene>
<dbReference type="PANTHER" id="PTHR43194">
    <property type="entry name" value="HYDROLASE ALPHA/BETA FOLD FAMILY"/>
    <property type="match status" value="1"/>
</dbReference>
<dbReference type="EMBL" id="MU005769">
    <property type="protein sequence ID" value="KAF2710044.1"/>
    <property type="molecule type" value="Genomic_DNA"/>
</dbReference>
<dbReference type="PANTHER" id="PTHR43194:SF4">
    <property type="entry name" value="AB HYDROLASE-1 DOMAIN-CONTAINING PROTEIN"/>
    <property type="match status" value="1"/>
</dbReference>
<dbReference type="GO" id="GO:0016787">
    <property type="term" value="F:hydrolase activity"/>
    <property type="evidence" value="ECO:0007669"/>
    <property type="project" value="UniProtKB-KW"/>
</dbReference>